<name>A0ABQ8MHV2_LABRO</name>
<protein>
    <submittedName>
        <fullName evidence="2">Conserved oligomeric Golgi complex subunit 6</fullName>
    </submittedName>
</protein>
<proteinExistence type="predicted"/>
<evidence type="ECO:0000313" key="3">
    <source>
        <dbReference type="Proteomes" id="UP000830375"/>
    </source>
</evidence>
<evidence type="ECO:0000256" key="1">
    <source>
        <dbReference type="SAM" id="MobiDB-lite"/>
    </source>
</evidence>
<dbReference type="Proteomes" id="UP000830375">
    <property type="component" value="Unassembled WGS sequence"/>
</dbReference>
<feature type="region of interest" description="Disordered" evidence="1">
    <location>
        <begin position="45"/>
        <end position="69"/>
    </location>
</feature>
<evidence type="ECO:0000313" key="2">
    <source>
        <dbReference type="EMBL" id="KAI2662324.1"/>
    </source>
</evidence>
<sequence>MRPDNTQPLGCFGKTIPPPQVFPDGSTGVQEARVTIHISEGRFNHVHKRKQSAASSGSYPAHLSENDRDNQMNESFVQAWDKCDMNQVSSMEQEPELNQPPEISEIAEYKKQLQNDVNKEILNFLNTVVKNQKRIIEDHQRAQKEQSRFNQTVTTTLQKHGIILKQIIAMQKRHDGGHERTARDQEMTVTLLNELLGIFK</sequence>
<accession>A0ABQ8MHV2</accession>
<feature type="region of interest" description="Disordered" evidence="1">
    <location>
        <begin position="1"/>
        <end position="25"/>
    </location>
</feature>
<keyword evidence="3" id="KW-1185">Reference proteome</keyword>
<gene>
    <name evidence="2" type="ORF">H4Q32_001147</name>
</gene>
<dbReference type="EMBL" id="JACTAM010000007">
    <property type="protein sequence ID" value="KAI2662324.1"/>
    <property type="molecule type" value="Genomic_DNA"/>
</dbReference>
<comment type="caution">
    <text evidence="2">The sequence shown here is derived from an EMBL/GenBank/DDBJ whole genome shotgun (WGS) entry which is preliminary data.</text>
</comment>
<organism evidence="2 3">
    <name type="scientific">Labeo rohita</name>
    <name type="common">Indian major carp</name>
    <name type="synonym">Cyprinus rohita</name>
    <dbReference type="NCBI Taxonomy" id="84645"/>
    <lineage>
        <taxon>Eukaryota</taxon>
        <taxon>Metazoa</taxon>
        <taxon>Chordata</taxon>
        <taxon>Craniata</taxon>
        <taxon>Vertebrata</taxon>
        <taxon>Euteleostomi</taxon>
        <taxon>Actinopterygii</taxon>
        <taxon>Neopterygii</taxon>
        <taxon>Teleostei</taxon>
        <taxon>Ostariophysi</taxon>
        <taxon>Cypriniformes</taxon>
        <taxon>Cyprinidae</taxon>
        <taxon>Labeoninae</taxon>
        <taxon>Labeonini</taxon>
        <taxon>Labeo</taxon>
    </lineage>
</organism>
<reference evidence="2 3" key="1">
    <citation type="submission" date="2022-01" db="EMBL/GenBank/DDBJ databases">
        <title>A high-quality chromosome-level genome assembly of rohu carp, Labeo rohita.</title>
        <authorList>
            <person name="Arick M.A. II"/>
            <person name="Hsu C.-Y."/>
            <person name="Magbanua Z."/>
            <person name="Pechanova O."/>
            <person name="Grover C."/>
            <person name="Miller E."/>
            <person name="Thrash A."/>
            <person name="Ezzel L."/>
            <person name="Alam S."/>
            <person name="Benzie J."/>
            <person name="Hamilton M."/>
            <person name="Karsi A."/>
            <person name="Lawrence M.L."/>
            <person name="Peterson D.G."/>
        </authorList>
    </citation>
    <scope>NUCLEOTIDE SEQUENCE [LARGE SCALE GENOMIC DNA]</scope>
    <source>
        <strain evidence="3">BAU-BD-2019</strain>
        <tissue evidence="2">Blood</tissue>
    </source>
</reference>